<dbReference type="InterPro" id="IPR015424">
    <property type="entry name" value="PyrdxlP-dep_Trfase"/>
</dbReference>
<sequence>MSRDSDTTFARAVNVLPGGTTRMTTFVAPHPPYAAFGKGCEVTDTDGHTTIDCNNNYTSLIHGHADDRLVETAYRVAQRGTAFGLPTPYEVEMAEHLRDRSGIEHWRFCNSGTEAVMMLFRAARAYTGRDIVIRFDGSYHGTYESVVNPVGAAGIPKSTYESVVVLPQRDLAALENTMATIGDRVAAVLIDLVPSRAGLHPASQHYIDRLRELTSANGALLAVDEVISFRLAYGGFHKQYGITPDLVSVAKIIGGGYPVGGIGGPAAILESFSPLDGAVVWGGTYSANPVTLATGLEAMRRYDADAIARLNAMGDRLRQRLADGGVSVRGVGSLTQLTLEDADSAWWSMYSNGVLASRTGMLSLSTPMTDTHIDTIADAVLRSQAIVREPAR</sequence>
<dbReference type="GO" id="GO:0030170">
    <property type="term" value="F:pyridoxal phosphate binding"/>
    <property type="evidence" value="ECO:0007669"/>
    <property type="project" value="InterPro"/>
</dbReference>
<evidence type="ECO:0000313" key="4">
    <source>
        <dbReference type="EMBL" id="BCI56136.1"/>
    </source>
</evidence>
<dbReference type="Proteomes" id="UP000515734">
    <property type="component" value="Chromosome"/>
</dbReference>
<dbReference type="Gene3D" id="3.40.640.10">
    <property type="entry name" value="Type I PLP-dependent aspartate aminotransferase-like (Major domain)"/>
    <property type="match status" value="1"/>
</dbReference>
<name>A0A6S6PDU2_9MYCO</name>
<dbReference type="InterPro" id="IPR015422">
    <property type="entry name" value="PyrdxlP-dep_Trfase_small"/>
</dbReference>
<evidence type="ECO:0000256" key="3">
    <source>
        <dbReference type="RuleBase" id="RU003560"/>
    </source>
</evidence>
<comment type="similarity">
    <text evidence="3">Belongs to the class-III pyridoxal-phosphate-dependent aminotransferase family.</text>
</comment>
<dbReference type="InterPro" id="IPR005814">
    <property type="entry name" value="Aminotrans_3"/>
</dbReference>
<dbReference type="PANTHER" id="PTHR43713">
    <property type="entry name" value="GLUTAMATE-1-SEMIALDEHYDE 2,1-AMINOMUTASE"/>
    <property type="match status" value="1"/>
</dbReference>
<comment type="cofactor">
    <cofactor evidence="1">
        <name>pyridoxal 5'-phosphate</name>
        <dbReference type="ChEBI" id="CHEBI:597326"/>
    </cofactor>
</comment>
<organism evidence="4 5">
    <name type="scientific">Mycolicibacterium litorale</name>
    <dbReference type="NCBI Taxonomy" id="758802"/>
    <lineage>
        <taxon>Bacteria</taxon>
        <taxon>Bacillati</taxon>
        <taxon>Actinomycetota</taxon>
        <taxon>Actinomycetes</taxon>
        <taxon>Mycobacteriales</taxon>
        <taxon>Mycobacteriaceae</taxon>
        <taxon>Mycolicibacterium</taxon>
    </lineage>
</organism>
<dbReference type="SUPFAM" id="SSF53383">
    <property type="entry name" value="PLP-dependent transferases"/>
    <property type="match status" value="1"/>
</dbReference>
<dbReference type="AlphaFoldDB" id="A0A6S6PDU2"/>
<dbReference type="Pfam" id="PF00202">
    <property type="entry name" value="Aminotran_3"/>
    <property type="match status" value="1"/>
</dbReference>
<gene>
    <name evidence="4" type="primary">atrB</name>
    <name evidence="4" type="ORF">NIIDNTM18_54140</name>
</gene>
<evidence type="ECO:0000256" key="2">
    <source>
        <dbReference type="ARBA" id="ARBA00022898"/>
    </source>
</evidence>
<protein>
    <submittedName>
        <fullName evidence="4">Aspartate aminotransferase family protein</fullName>
    </submittedName>
</protein>
<evidence type="ECO:0000256" key="1">
    <source>
        <dbReference type="ARBA" id="ARBA00001933"/>
    </source>
</evidence>
<dbReference type="PANTHER" id="PTHR43713:SF3">
    <property type="entry name" value="GLUTAMATE-1-SEMIALDEHYDE 2,1-AMINOMUTASE 1, CHLOROPLASTIC-RELATED"/>
    <property type="match status" value="1"/>
</dbReference>
<dbReference type="InterPro" id="IPR015421">
    <property type="entry name" value="PyrdxlP-dep_Trfase_major"/>
</dbReference>
<reference evidence="4 5" key="1">
    <citation type="submission" date="2020-07" db="EMBL/GenBank/DDBJ databases">
        <title>Complete genome sequence of Mycolicibacterium litorale like strain isolated from cardiac implantable electronic device infection.</title>
        <authorList>
            <person name="Fukano H."/>
            <person name="Miyama H."/>
            <person name="Hoshino Y."/>
        </authorList>
    </citation>
    <scope>NUCLEOTIDE SEQUENCE [LARGE SCALE GENOMIC DNA]</scope>
    <source>
        <strain evidence="4 5">NIIDNTM18</strain>
    </source>
</reference>
<evidence type="ECO:0000313" key="5">
    <source>
        <dbReference type="Proteomes" id="UP000515734"/>
    </source>
</evidence>
<dbReference type="RefSeq" id="WP_185296617.1">
    <property type="nucleotide sequence ID" value="NZ_JBFOKW010000004.1"/>
</dbReference>
<accession>A0A6S6PDU2</accession>
<keyword evidence="4" id="KW-0808">Transferase</keyword>
<keyword evidence="2 3" id="KW-0663">Pyridoxal phosphate</keyword>
<dbReference type="Gene3D" id="3.90.1150.10">
    <property type="entry name" value="Aspartate Aminotransferase, domain 1"/>
    <property type="match status" value="1"/>
</dbReference>
<dbReference type="GO" id="GO:0008483">
    <property type="term" value="F:transaminase activity"/>
    <property type="evidence" value="ECO:0007669"/>
    <property type="project" value="UniProtKB-KW"/>
</dbReference>
<proteinExistence type="inferred from homology"/>
<keyword evidence="4" id="KW-0032">Aminotransferase</keyword>
<dbReference type="EMBL" id="AP023287">
    <property type="protein sequence ID" value="BCI56136.1"/>
    <property type="molecule type" value="Genomic_DNA"/>
</dbReference>